<evidence type="ECO:0000313" key="5">
    <source>
        <dbReference type="RefSeq" id="XP_031371975.1"/>
    </source>
</evidence>
<dbReference type="InterPro" id="IPR011611">
    <property type="entry name" value="PfkB_dom"/>
</dbReference>
<dbReference type="GO" id="GO:0016301">
    <property type="term" value="F:kinase activity"/>
    <property type="evidence" value="ECO:0007669"/>
    <property type="project" value="UniProtKB-KW"/>
</dbReference>
<dbReference type="InterPro" id="IPR052562">
    <property type="entry name" value="Ketohexokinase-related"/>
</dbReference>
<keyword evidence="4" id="KW-1185">Reference proteome</keyword>
<keyword evidence="1" id="KW-0808">Transferase</keyword>
<keyword evidence="2" id="KW-0418">Kinase</keyword>
<accession>A0A6P8BPQ4</accession>
<evidence type="ECO:0000256" key="2">
    <source>
        <dbReference type="ARBA" id="ARBA00022777"/>
    </source>
</evidence>
<organism evidence="4 5">
    <name type="scientific">Punica granatum</name>
    <name type="common">Pomegranate</name>
    <dbReference type="NCBI Taxonomy" id="22663"/>
    <lineage>
        <taxon>Eukaryota</taxon>
        <taxon>Viridiplantae</taxon>
        <taxon>Streptophyta</taxon>
        <taxon>Embryophyta</taxon>
        <taxon>Tracheophyta</taxon>
        <taxon>Spermatophyta</taxon>
        <taxon>Magnoliopsida</taxon>
        <taxon>eudicotyledons</taxon>
        <taxon>Gunneridae</taxon>
        <taxon>Pentapetalae</taxon>
        <taxon>rosids</taxon>
        <taxon>malvids</taxon>
        <taxon>Myrtales</taxon>
        <taxon>Lythraceae</taxon>
        <taxon>Punica</taxon>
    </lineage>
</organism>
<proteinExistence type="predicted"/>
<dbReference type="PRINTS" id="PR00990">
    <property type="entry name" value="RIBOKINASE"/>
</dbReference>
<dbReference type="Gene3D" id="3.40.1190.20">
    <property type="match status" value="1"/>
</dbReference>
<evidence type="ECO:0000256" key="1">
    <source>
        <dbReference type="ARBA" id="ARBA00022679"/>
    </source>
</evidence>
<dbReference type="SUPFAM" id="SSF53613">
    <property type="entry name" value="Ribokinase-like"/>
    <property type="match status" value="1"/>
</dbReference>
<sequence>MTAMTSPHSHVNSISTLLFTPISPRPRHGFQSLRRGQTQGKRSHLLHSTSSSCSTLSFGFWNSFRLRMSSEPLPPLPERRIVQVGLGMLSVDFLATVASFPKPDDKIRSTSLKVQGGGNSGNALTCVARLGLSPRLISKVADDSQGQSIIEELEADGVDTSYIVVSKEGNSPFTYLIIDEQTKTRTCIHQPGYPLAPDEVSSSNLLSALDGARILYFDGRFPDTALEVAKEATSRNIPILIDAERLREGLDDLLDLADYAVCSAKFPQAWTEAPSIPTALLSMLLRLPKLKFVIVTLGEEGCVMLERTSDDPQLEEVDVDNLLDLLKQRKDDGAMVPTCVSSAITKLRADGIGTVTGRLILGTAEKIPPSELVDTTGAGDAFIGATIYAICAEMPPEKMLPFAAQVVIERKSCTQRLIKNGLFNSCLWLLNQFGCHFTSGCCQLSSFRGSGWSSPAIGPTHGTLFKLKLLKVTRFNYTRTGQSKGSPDGHKATYLSMHRPLERNKIK</sequence>
<dbReference type="OrthoDB" id="204058at2759"/>
<reference evidence="4" key="1">
    <citation type="journal article" date="2020" name="Plant Biotechnol. J.">
        <title>The pomegranate (Punica granatum L.) draft genome dissects genetic divergence between soft- and hard-seeded cultivars.</title>
        <authorList>
            <person name="Luo X."/>
            <person name="Li H."/>
            <person name="Wu Z."/>
            <person name="Yao W."/>
            <person name="Zhao P."/>
            <person name="Cao D."/>
            <person name="Yu H."/>
            <person name="Li K."/>
            <person name="Poudel K."/>
            <person name="Zhao D."/>
            <person name="Zhang F."/>
            <person name="Xia X."/>
            <person name="Chen L."/>
            <person name="Wang Q."/>
            <person name="Jing D."/>
            <person name="Cao S."/>
        </authorList>
    </citation>
    <scope>NUCLEOTIDE SEQUENCE [LARGE SCALE GENOMIC DNA]</scope>
    <source>
        <strain evidence="4">cv. Tunisia</strain>
    </source>
</reference>
<dbReference type="Proteomes" id="UP000515151">
    <property type="component" value="Chromosome 8"/>
</dbReference>
<dbReference type="CDD" id="cd01945">
    <property type="entry name" value="ribokinase_group_B"/>
    <property type="match status" value="1"/>
</dbReference>
<dbReference type="AlphaFoldDB" id="A0A6P8BPQ4"/>
<dbReference type="Pfam" id="PF00294">
    <property type="entry name" value="PfkB"/>
    <property type="match status" value="2"/>
</dbReference>
<feature type="domain" description="Carbohydrate kinase PfkB" evidence="3">
    <location>
        <begin position="364"/>
        <end position="415"/>
    </location>
</feature>
<feature type="domain" description="Carbohydrate kinase PfkB" evidence="3">
    <location>
        <begin position="86"/>
        <end position="307"/>
    </location>
</feature>
<reference evidence="5" key="2">
    <citation type="submission" date="2025-08" db="UniProtKB">
        <authorList>
            <consortium name="RefSeq"/>
        </authorList>
    </citation>
    <scope>IDENTIFICATION</scope>
    <source>
        <tissue evidence="5">Leaf</tissue>
    </source>
</reference>
<dbReference type="InterPro" id="IPR002139">
    <property type="entry name" value="Ribo/fructo_kinase"/>
</dbReference>
<dbReference type="PANTHER" id="PTHR42774:SF3">
    <property type="entry name" value="KETOHEXOKINASE"/>
    <property type="match status" value="1"/>
</dbReference>
<protein>
    <submittedName>
        <fullName evidence="5">Ribokinase-like isoform X1</fullName>
    </submittedName>
</protein>
<dbReference type="RefSeq" id="XP_031371975.1">
    <property type="nucleotide sequence ID" value="XM_031516115.1"/>
</dbReference>
<dbReference type="PANTHER" id="PTHR42774">
    <property type="entry name" value="PHOSPHOTRANSFERASE SYSTEM TRANSPORT PROTEIN"/>
    <property type="match status" value="1"/>
</dbReference>
<dbReference type="GeneID" id="116187429"/>
<dbReference type="InterPro" id="IPR029056">
    <property type="entry name" value="Ribokinase-like"/>
</dbReference>
<evidence type="ECO:0000259" key="3">
    <source>
        <dbReference type="Pfam" id="PF00294"/>
    </source>
</evidence>
<name>A0A6P8BPQ4_PUNGR</name>
<evidence type="ECO:0000313" key="4">
    <source>
        <dbReference type="Proteomes" id="UP000515151"/>
    </source>
</evidence>
<gene>
    <name evidence="5" type="primary">LOC116187429</name>
</gene>